<dbReference type="Proteomes" id="UP000679725">
    <property type="component" value="Unassembled WGS sequence"/>
</dbReference>
<keyword evidence="13" id="KW-1185">Reference proteome</keyword>
<evidence type="ECO:0000256" key="2">
    <source>
        <dbReference type="ARBA" id="ARBA00004141"/>
    </source>
</evidence>
<dbReference type="InterPro" id="IPR044838">
    <property type="entry name" value="EGY1-like"/>
</dbReference>
<evidence type="ECO:0000259" key="11">
    <source>
        <dbReference type="Pfam" id="PF02163"/>
    </source>
</evidence>
<evidence type="ECO:0000256" key="9">
    <source>
        <dbReference type="ARBA" id="ARBA00023136"/>
    </source>
</evidence>
<keyword evidence="5 10" id="KW-0812">Transmembrane</keyword>
<comment type="subcellular location">
    <subcellularLocation>
        <location evidence="2">Membrane</location>
        <topology evidence="2">Multi-pass membrane protein</topology>
    </subcellularLocation>
</comment>
<feature type="transmembrane region" description="Helical" evidence="10">
    <location>
        <begin position="259"/>
        <end position="279"/>
    </location>
</feature>
<feature type="transmembrane region" description="Helical" evidence="10">
    <location>
        <begin position="220"/>
        <end position="239"/>
    </location>
</feature>
<dbReference type="EMBL" id="CAJRAU010000001">
    <property type="protein sequence ID" value="CAG5067922.1"/>
    <property type="molecule type" value="Genomic_DNA"/>
</dbReference>
<keyword evidence="7" id="KW-0809">Transit peptide</keyword>
<keyword evidence="4" id="KW-0645">Protease</keyword>
<dbReference type="PANTHER" id="PTHR31412:SF0">
    <property type="entry name" value="ZINC METALLOPROTEASE EGY1, CHLOROPLASTIC-RELATED"/>
    <property type="match status" value="1"/>
</dbReference>
<feature type="transmembrane region" description="Helical" evidence="10">
    <location>
        <begin position="102"/>
        <end position="121"/>
    </location>
</feature>
<keyword evidence="9 10" id="KW-0472">Membrane</keyword>
<reference evidence="12 13" key="1">
    <citation type="submission" date="2021-04" db="EMBL/GenBank/DDBJ databases">
        <authorList>
            <person name="Rodrigo-Torres L."/>
            <person name="Arahal R. D."/>
            <person name="Lucena T."/>
        </authorList>
    </citation>
    <scope>NUCLEOTIDE SEQUENCE [LARGE SCALE GENOMIC DNA]</scope>
    <source>
        <strain evidence="12 13">CECT 9623</strain>
    </source>
</reference>
<dbReference type="PANTHER" id="PTHR31412">
    <property type="entry name" value="ZINC METALLOPROTEASE EGY1"/>
    <property type="match status" value="1"/>
</dbReference>
<comment type="cofactor">
    <cofactor evidence="1">
        <name>Zn(2+)</name>
        <dbReference type="ChEBI" id="CHEBI:29105"/>
    </cofactor>
</comment>
<feature type="transmembrane region" description="Helical" evidence="10">
    <location>
        <begin position="317"/>
        <end position="337"/>
    </location>
</feature>
<sequence length="399" mass="44746">MQSSARTYLIQGILFVVTIITTTLAGAEWMFGNIFSFVYNFYAMLGGVEPASAAEAQEKLLGWPQFLQGLHFSIPFLAILTIHEFGHYFVAKAHQVKVTLPYYIPLWFGIPQSIGTMGAFIRIKSVVTSRLKFFDIGIAGPLAGFIAALAVLWYGFTHLPPVDYIFTIHPEYARYGSSYPQFVYDNASGNLVLGDNILFWLFKTYVADPNLLPHPNEMVHYPYIFAGYLALFFTSLNLIPIGQLDGGHILYGLIGKKKFNVIAPLLFGFFAFYAGLGLFRAESFATANDGAFYEQLIYLALYIYLLYICFKRVSENNGTAFMVSLIIVVAQFAVSYLRPDWEGSTGFLPFVFILGRFLGIKHPETEENEPLDTPRIILGVCALIIFVISFSPNPFIIVE</sequence>
<dbReference type="Pfam" id="PF02163">
    <property type="entry name" value="Peptidase_M50"/>
    <property type="match status" value="1"/>
</dbReference>
<feature type="transmembrane region" description="Helical" evidence="10">
    <location>
        <begin position="7"/>
        <end position="25"/>
    </location>
</feature>
<name>A0ABM8UKX7_9BACT</name>
<proteinExistence type="inferred from homology"/>
<evidence type="ECO:0000256" key="7">
    <source>
        <dbReference type="ARBA" id="ARBA00022946"/>
    </source>
</evidence>
<protein>
    <recommendedName>
        <fullName evidence="11">Peptidase M50 domain-containing protein</fullName>
    </recommendedName>
</protein>
<keyword evidence="6" id="KW-0378">Hydrolase</keyword>
<dbReference type="RefSeq" id="WP_215232053.1">
    <property type="nucleotide sequence ID" value="NZ_CAJRAU010000001.1"/>
</dbReference>
<evidence type="ECO:0000256" key="8">
    <source>
        <dbReference type="ARBA" id="ARBA00022989"/>
    </source>
</evidence>
<keyword evidence="8 10" id="KW-1133">Transmembrane helix</keyword>
<evidence type="ECO:0000256" key="10">
    <source>
        <dbReference type="SAM" id="Phobius"/>
    </source>
</evidence>
<evidence type="ECO:0000256" key="5">
    <source>
        <dbReference type="ARBA" id="ARBA00022692"/>
    </source>
</evidence>
<evidence type="ECO:0000256" key="3">
    <source>
        <dbReference type="ARBA" id="ARBA00007931"/>
    </source>
</evidence>
<dbReference type="InterPro" id="IPR008915">
    <property type="entry name" value="Peptidase_M50"/>
</dbReference>
<evidence type="ECO:0000256" key="1">
    <source>
        <dbReference type="ARBA" id="ARBA00001947"/>
    </source>
</evidence>
<feature type="transmembrane region" description="Helical" evidence="10">
    <location>
        <begin position="291"/>
        <end position="310"/>
    </location>
</feature>
<evidence type="ECO:0000313" key="13">
    <source>
        <dbReference type="Proteomes" id="UP000679725"/>
    </source>
</evidence>
<dbReference type="CDD" id="cd06160">
    <property type="entry name" value="S2P-M50_like_2"/>
    <property type="match status" value="1"/>
</dbReference>
<feature type="domain" description="Peptidase M50" evidence="11">
    <location>
        <begin position="72"/>
        <end position="255"/>
    </location>
</feature>
<evidence type="ECO:0000256" key="4">
    <source>
        <dbReference type="ARBA" id="ARBA00022670"/>
    </source>
</evidence>
<evidence type="ECO:0000256" key="6">
    <source>
        <dbReference type="ARBA" id="ARBA00022801"/>
    </source>
</evidence>
<organism evidence="12 13">
    <name type="scientific">Dyadobacter linearis</name>
    <dbReference type="NCBI Taxonomy" id="2823330"/>
    <lineage>
        <taxon>Bacteria</taxon>
        <taxon>Pseudomonadati</taxon>
        <taxon>Bacteroidota</taxon>
        <taxon>Cytophagia</taxon>
        <taxon>Cytophagales</taxon>
        <taxon>Spirosomataceae</taxon>
        <taxon>Dyadobacter</taxon>
    </lineage>
</organism>
<evidence type="ECO:0000313" key="12">
    <source>
        <dbReference type="EMBL" id="CAG5067922.1"/>
    </source>
</evidence>
<accession>A0ABM8UKX7</accession>
<comment type="similarity">
    <text evidence="3">Belongs to the peptidase M50B family.</text>
</comment>
<comment type="caution">
    <text evidence="12">The sequence shown here is derived from an EMBL/GenBank/DDBJ whole genome shotgun (WGS) entry which is preliminary data.</text>
</comment>
<feature type="transmembrane region" description="Helical" evidence="10">
    <location>
        <begin position="376"/>
        <end position="398"/>
    </location>
</feature>
<feature type="transmembrane region" description="Helical" evidence="10">
    <location>
        <begin position="133"/>
        <end position="156"/>
    </location>
</feature>
<gene>
    <name evidence="12" type="ORF">DYBT9623_00649</name>
</gene>